<dbReference type="SMART" id="SM00825">
    <property type="entry name" value="PKS_KS"/>
    <property type="match status" value="1"/>
</dbReference>
<keyword evidence="6" id="KW-1185">Reference proteome</keyword>
<evidence type="ECO:0000256" key="2">
    <source>
        <dbReference type="ARBA" id="ARBA00022679"/>
    </source>
</evidence>
<sequence length="424" mass="46537">MNEAWVTGSSMLTSAGIGNDAVWEAVMAEKPVIGERRQAMGDGSEDVRFPCYVIGSVDLAKWLEPQQCEKLKHWGVYEDYDFSYILVSILLALHDAELSLDAASRVSLVVGHENLGVVRLVDRLVHKRETIVQAEKGFRHSFAELQHYFYHLQTFPYLFYLSNLFGINGLTYAVNNACASGLYATELGRQLLASGSTDVVIVACSDYAHASEYLWLEDKGAMSGGAPLAPFDLNRQGSVLGDGAGALVLETREHAERRGAKASCFYAGGSFAQERWQMTLPDVSSHLYASVIADAVQRFAPDGVDLHVPHGTGSPLWDLYEAREIQRAYRSSTQALPPVTAFKGYMGHTLGASGMLESVLLIEAMKRGVIPRTLQHHTPDPKLSLPIVTETSEKRIRTAVKSVPAYGGFHAACIWKSTGKREEP</sequence>
<dbReference type="PANTHER" id="PTHR11712:SF320">
    <property type="entry name" value="BETA-KETOACYL SYNTHASE"/>
    <property type="match status" value="1"/>
</dbReference>
<comment type="caution">
    <text evidence="5">The sequence shown here is derived from an EMBL/GenBank/DDBJ whole genome shotgun (WGS) entry which is preliminary data.</text>
</comment>
<dbReference type="Proteomes" id="UP000677918">
    <property type="component" value="Unassembled WGS sequence"/>
</dbReference>
<dbReference type="RefSeq" id="WP_213414258.1">
    <property type="nucleotide sequence ID" value="NZ_BOVK01000094.1"/>
</dbReference>
<dbReference type="InterPro" id="IPR014031">
    <property type="entry name" value="Ketoacyl_synth_C"/>
</dbReference>
<keyword evidence="2 3" id="KW-0808">Transferase</keyword>
<accession>A0A8J4M4Q4</accession>
<dbReference type="Pfam" id="PF00109">
    <property type="entry name" value="ketoacyl-synt"/>
    <property type="match status" value="1"/>
</dbReference>
<dbReference type="EMBL" id="BOVK01000094">
    <property type="protein sequence ID" value="GIQ71465.1"/>
    <property type="molecule type" value="Genomic_DNA"/>
</dbReference>
<proteinExistence type="inferred from homology"/>
<dbReference type="PANTHER" id="PTHR11712">
    <property type="entry name" value="POLYKETIDE SYNTHASE-RELATED"/>
    <property type="match status" value="1"/>
</dbReference>
<dbReference type="GO" id="GO:0004315">
    <property type="term" value="F:3-oxoacyl-[acyl-carrier-protein] synthase activity"/>
    <property type="evidence" value="ECO:0007669"/>
    <property type="project" value="TreeGrafter"/>
</dbReference>
<protein>
    <submittedName>
        <fullName evidence="5">Beta-ketoacyl synthase</fullName>
    </submittedName>
</protein>
<dbReference type="GO" id="GO:0006633">
    <property type="term" value="P:fatty acid biosynthetic process"/>
    <property type="evidence" value="ECO:0007669"/>
    <property type="project" value="TreeGrafter"/>
</dbReference>
<dbReference type="InterPro" id="IPR000794">
    <property type="entry name" value="Beta-ketoacyl_synthase"/>
</dbReference>
<comment type="similarity">
    <text evidence="1 3">Belongs to the thiolase-like superfamily. Beta-ketoacyl-ACP synthases family.</text>
</comment>
<dbReference type="GO" id="GO:0005829">
    <property type="term" value="C:cytosol"/>
    <property type="evidence" value="ECO:0007669"/>
    <property type="project" value="TreeGrafter"/>
</dbReference>
<gene>
    <name evidence="5" type="ORF">XYCOK13_42890</name>
</gene>
<evidence type="ECO:0000313" key="6">
    <source>
        <dbReference type="Proteomes" id="UP000677918"/>
    </source>
</evidence>
<dbReference type="AlphaFoldDB" id="A0A8J4M4Q4"/>
<dbReference type="SUPFAM" id="SSF53901">
    <property type="entry name" value="Thiolase-like"/>
    <property type="match status" value="2"/>
</dbReference>
<evidence type="ECO:0000313" key="5">
    <source>
        <dbReference type="EMBL" id="GIQ71465.1"/>
    </source>
</evidence>
<evidence type="ECO:0000256" key="3">
    <source>
        <dbReference type="RuleBase" id="RU003694"/>
    </source>
</evidence>
<dbReference type="Pfam" id="PF02801">
    <property type="entry name" value="Ketoacyl-synt_C"/>
    <property type="match status" value="1"/>
</dbReference>
<feature type="domain" description="Ketosynthase family 3 (KS3)" evidence="4">
    <location>
        <begin position="1"/>
        <end position="417"/>
    </location>
</feature>
<evidence type="ECO:0000259" key="4">
    <source>
        <dbReference type="PROSITE" id="PS52004"/>
    </source>
</evidence>
<dbReference type="PROSITE" id="PS52004">
    <property type="entry name" value="KS3_2"/>
    <property type="match status" value="1"/>
</dbReference>
<name>A0A8J4M4Q4_9BACL</name>
<dbReference type="InterPro" id="IPR014030">
    <property type="entry name" value="Ketoacyl_synth_N"/>
</dbReference>
<evidence type="ECO:0000256" key="1">
    <source>
        <dbReference type="ARBA" id="ARBA00008467"/>
    </source>
</evidence>
<dbReference type="Gene3D" id="3.40.47.10">
    <property type="match status" value="2"/>
</dbReference>
<reference evidence="5" key="1">
    <citation type="submission" date="2021-04" db="EMBL/GenBank/DDBJ databases">
        <title>Draft genome sequence of Xylanibacillus composti strain K13.</title>
        <authorList>
            <person name="Uke A."/>
            <person name="Chhe C."/>
            <person name="Baramee S."/>
            <person name="Kosugi A."/>
        </authorList>
    </citation>
    <scope>NUCLEOTIDE SEQUENCE</scope>
    <source>
        <strain evidence="5">K13</strain>
    </source>
</reference>
<dbReference type="InterPro" id="IPR016039">
    <property type="entry name" value="Thiolase-like"/>
</dbReference>
<organism evidence="5 6">
    <name type="scientific">Xylanibacillus composti</name>
    <dbReference type="NCBI Taxonomy" id="1572762"/>
    <lineage>
        <taxon>Bacteria</taxon>
        <taxon>Bacillati</taxon>
        <taxon>Bacillota</taxon>
        <taxon>Bacilli</taxon>
        <taxon>Bacillales</taxon>
        <taxon>Paenibacillaceae</taxon>
        <taxon>Xylanibacillus</taxon>
    </lineage>
</organism>
<dbReference type="InterPro" id="IPR020841">
    <property type="entry name" value="PKS_Beta-ketoAc_synthase_dom"/>
</dbReference>